<organism evidence="2 3">
    <name type="scientific">Pseudomonas frederiksbergensis</name>
    <dbReference type="NCBI Taxonomy" id="104087"/>
    <lineage>
        <taxon>Bacteria</taxon>
        <taxon>Pseudomonadati</taxon>
        <taxon>Pseudomonadota</taxon>
        <taxon>Gammaproteobacteria</taxon>
        <taxon>Pseudomonadales</taxon>
        <taxon>Pseudomonadaceae</taxon>
        <taxon>Pseudomonas</taxon>
    </lineage>
</organism>
<feature type="transmembrane region" description="Helical" evidence="1">
    <location>
        <begin position="26"/>
        <end position="47"/>
    </location>
</feature>
<reference evidence="2 3" key="1">
    <citation type="submission" date="2017-09" db="EMBL/GenBank/DDBJ databases">
        <title>Complete Genome sequence of Lysobacter capsici KNU-15.</title>
        <authorList>
            <person name="Kim M.-C."/>
            <person name="Yi H."/>
            <person name="Lee D.-W."/>
            <person name="Shin J.-H."/>
        </authorList>
    </citation>
    <scope>NUCLEOTIDE SEQUENCE [LARGE SCALE GENOMIC DNA]</scope>
    <source>
        <strain evidence="2 3">KNU-15</strain>
    </source>
</reference>
<dbReference type="EMBL" id="CP023466">
    <property type="protein sequence ID" value="ATE76644.1"/>
    <property type="molecule type" value="Genomic_DNA"/>
</dbReference>
<evidence type="ECO:0000256" key="1">
    <source>
        <dbReference type="SAM" id="Phobius"/>
    </source>
</evidence>
<keyword evidence="1" id="KW-0472">Membrane</keyword>
<feature type="transmembrane region" description="Helical" evidence="1">
    <location>
        <begin position="118"/>
        <end position="143"/>
    </location>
</feature>
<protein>
    <recommendedName>
        <fullName evidence="4">ABC transporter permease</fullName>
    </recommendedName>
</protein>
<keyword evidence="1" id="KW-0812">Transmembrane</keyword>
<feature type="transmembrane region" description="Helical" evidence="1">
    <location>
        <begin position="163"/>
        <end position="184"/>
    </location>
</feature>
<proteinExistence type="predicted"/>
<name>A0AB33E866_9PSED</name>
<sequence>MQPFSVLISQLVRPFSYLSIRHEYKWIMDWVFPGLLAVITAILLFIFRHSINIYGGSGIISRILGFVQNLPGFYIAALAAIATFGRTDIDNMIPKPTPTIVEVRAGEKNEIPLTRRRFLCMMFAFLTAESVVVILASIAALSIAGDYAGKASESFKLFSGGAFVLYVFFFYQMLIATFWGLFYLGDRIHQVD</sequence>
<feature type="transmembrane region" description="Helical" evidence="1">
    <location>
        <begin position="59"/>
        <end position="85"/>
    </location>
</feature>
<gene>
    <name evidence="2" type="ORF">CNN82_09500</name>
</gene>
<dbReference type="Proteomes" id="UP000218385">
    <property type="component" value="Chromosome"/>
</dbReference>
<accession>A0AB33E866</accession>
<evidence type="ECO:0000313" key="2">
    <source>
        <dbReference type="EMBL" id="ATE76644.1"/>
    </source>
</evidence>
<keyword evidence="1" id="KW-1133">Transmembrane helix</keyword>
<evidence type="ECO:0008006" key="4">
    <source>
        <dbReference type="Google" id="ProtNLM"/>
    </source>
</evidence>
<evidence type="ECO:0000313" key="3">
    <source>
        <dbReference type="Proteomes" id="UP000218385"/>
    </source>
</evidence>
<dbReference type="AlphaFoldDB" id="A0AB33E866"/>